<reference evidence="8 9" key="1">
    <citation type="journal article" date="2014" name="Genome Announc.">
        <title>Draft genome sequence of Sclerotinia borealis, a psychrophilic plant pathogenic fungus.</title>
        <authorList>
            <person name="Mardanov A.V."/>
            <person name="Beletsky A.V."/>
            <person name="Kadnikov V.V."/>
            <person name="Ignatov A.N."/>
            <person name="Ravin N.V."/>
        </authorList>
    </citation>
    <scope>NUCLEOTIDE SEQUENCE [LARGE SCALE GENOMIC DNA]</scope>
    <source>
        <strain evidence="9">F-4157</strain>
    </source>
</reference>
<name>W9CA18_SCLBF</name>
<keyword evidence="4" id="KW-0255">Endonuclease</keyword>
<dbReference type="GO" id="GO:0004519">
    <property type="term" value="F:endonuclease activity"/>
    <property type="evidence" value="ECO:0007669"/>
    <property type="project" value="UniProtKB-KW"/>
</dbReference>
<evidence type="ECO:0000256" key="2">
    <source>
        <dbReference type="ARBA" id="ARBA00022695"/>
    </source>
</evidence>
<evidence type="ECO:0000256" key="1">
    <source>
        <dbReference type="ARBA" id="ARBA00022679"/>
    </source>
</evidence>
<keyword evidence="3" id="KW-0540">Nuclease</keyword>
<organism evidence="8 9">
    <name type="scientific">Sclerotinia borealis (strain F-4128)</name>
    <dbReference type="NCBI Taxonomy" id="1432307"/>
    <lineage>
        <taxon>Eukaryota</taxon>
        <taxon>Fungi</taxon>
        <taxon>Dikarya</taxon>
        <taxon>Ascomycota</taxon>
        <taxon>Pezizomycotina</taxon>
        <taxon>Leotiomycetes</taxon>
        <taxon>Helotiales</taxon>
        <taxon>Sclerotiniaceae</taxon>
        <taxon>Sclerotinia</taxon>
    </lineage>
</organism>
<dbReference type="Proteomes" id="UP000019487">
    <property type="component" value="Unassembled WGS sequence"/>
</dbReference>
<evidence type="ECO:0000256" key="5">
    <source>
        <dbReference type="ARBA" id="ARBA00022801"/>
    </source>
</evidence>
<dbReference type="Pfam" id="PF17917">
    <property type="entry name" value="RT_RNaseH"/>
    <property type="match status" value="1"/>
</dbReference>
<evidence type="ECO:0000259" key="7">
    <source>
        <dbReference type="Pfam" id="PF17917"/>
    </source>
</evidence>
<keyword evidence="9" id="KW-1185">Reference proteome</keyword>
<evidence type="ECO:0000256" key="3">
    <source>
        <dbReference type="ARBA" id="ARBA00022722"/>
    </source>
</evidence>
<sequence length="289" mass="33083">MEIAPDELQLKRFKLQGAKSIYIGCKVEVVKNWKAPKTVKSVHFGFCNLYRRFIRDFGRLAKPLNHLTKGTVQFRFDEKCVEAFEAFELALTTSLVIAHYNTELESMIKTVASDGVVAGVLSRWQPNSEWHPVACFSKTMTPAECNYEIHDKEMLGIVKSLDAWRPELEGLPTRLQVFTDHKALEYFMITKRFTAPQASWTEHLSQFYFTIMDRSGKQNGKADVLMRLADEAQTQDELKDHHHTRALLFPESLESQMITNLGIFELDLCPVAVDDAEPLFLVESADCCR</sequence>
<keyword evidence="5" id="KW-0378">Hydrolase</keyword>
<dbReference type="GO" id="GO:0003964">
    <property type="term" value="F:RNA-directed DNA polymerase activity"/>
    <property type="evidence" value="ECO:0007669"/>
    <property type="project" value="UniProtKB-KW"/>
</dbReference>
<keyword evidence="2" id="KW-0548">Nucleotidyltransferase</keyword>
<evidence type="ECO:0000256" key="4">
    <source>
        <dbReference type="ARBA" id="ARBA00022759"/>
    </source>
</evidence>
<evidence type="ECO:0000256" key="6">
    <source>
        <dbReference type="ARBA" id="ARBA00022918"/>
    </source>
</evidence>
<evidence type="ECO:0000313" key="9">
    <source>
        <dbReference type="Proteomes" id="UP000019487"/>
    </source>
</evidence>
<keyword evidence="1" id="KW-0808">Transferase</keyword>
<comment type="caution">
    <text evidence="8">The sequence shown here is derived from an EMBL/GenBank/DDBJ whole genome shotgun (WGS) entry which is preliminary data.</text>
</comment>
<dbReference type="InterPro" id="IPR041373">
    <property type="entry name" value="RT_RNaseH"/>
</dbReference>
<dbReference type="InterPro" id="IPR043128">
    <property type="entry name" value="Rev_trsase/Diguanyl_cyclase"/>
</dbReference>
<gene>
    <name evidence="8" type="ORF">SBOR_6908</name>
</gene>
<accession>W9CA18</accession>
<dbReference type="GO" id="GO:0016787">
    <property type="term" value="F:hydrolase activity"/>
    <property type="evidence" value="ECO:0007669"/>
    <property type="project" value="UniProtKB-KW"/>
</dbReference>
<proteinExistence type="predicted"/>
<dbReference type="Gene3D" id="3.30.70.270">
    <property type="match status" value="1"/>
</dbReference>
<dbReference type="PANTHER" id="PTHR34072">
    <property type="entry name" value="ENZYMATIC POLYPROTEIN-RELATED"/>
    <property type="match status" value="1"/>
</dbReference>
<dbReference type="PANTHER" id="PTHR34072:SF52">
    <property type="entry name" value="RIBONUCLEASE H"/>
    <property type="match status" value="1"/>
</dbReference>
<dbReference type="EMBL" id="AYSA01000366">
    <property type="protein sequence ID" value="ESZ92696.1"/>
    <property type="molecule type" value="Genomic_DNA"/>
</dbReference>
<dbReference type="FunFam" id="3.30.70.270:FF:000020">
    <property type="entry name" value="Transposon Tf2-6 polyprotein-like Protein"/>
    <property type="match status" value="1"/>
</dbReference>
<protein>
    <submittedName>
        <fullName evidence="8">Putative retrovirus polyprotein</fullName>
    </submittedName>
</protein>
<dbReference type="InterPro" id="IPR043502">
    <property type="entry name" value="DNA/RNA_pol_sf"/>
</dbReference>
<feature type="domain" description="Reverse transcriptase RNase H-like" evidence="7">
    <location>
        <begin position="105"/>
        <end position="207"/>
    </location>
</feature>
<dbReference type="CDD" id="cd09274">
    <property type="entry name" value="RNase_HI_RT_Ty3"/>
    <property type="match status" value="1"/>
</dbReference>
<dbReference type="HOGENOM" id="CLU_000384_33_3_1"/>
<dbReference type="STRING" id="1432307.W9CA18"/>
<keyword evidence="6" id="KW-0695">RNA-directed DNA polymerase</keyword>
<dbReference type="SUPFAM" id="SSF56672">
    <property type="entry name" value="DNA/RNA polymerases"/>
    <property type="match status" value="1"/>
</dbReference>
<dbReference type="OrthoDB" id="3561867at2759"/>
<dbReference type="AlphaFoldDB" id="W9CA18"/>
<evidence type="ECO:0000313" key="8">
    <source>
        <dbReference type="EMBL" id="ESZ92696.1"/>
    </source>
</evidence>